<evidence type="ECO:0000259" key="2">
    <source>
        <dbReference type="Pfam" id="PF01498"/>
    </source>
</evidence>
<name>A0A4Y2GQ22_ARAVE</name>
<dbReference type="OrthoDB" id="2351036at2759"/>
<dbReference type="AlphaFoldDB" id="A0A4Y2GQ22"/>
<dbReference type="InterPro" id="IPR002492">
    <property type="entry name" value="Transposase_Tc1-like"/>
</dbReference>
<dbReference type="GO" id="GO:0005634">
    <property type="term" value="C:nucleus"/>
    <property type="evidence" value="ECO:0007669"/>
    <property type="project" value="UniProtKB-SubCell"/>
</dbReference>
<gene>
    <name evidence="3" type="ORF">AVEN_238932_1</name>
</gene>
<protein>
    <recommendedName>
        <fullName evidence="2">Transposase Tc1-like domain-containing protein</fullName>
    </recommendedName>
</protein>
<dbReference type="Proteomes" id="UP000499080">
    <property type="component" value="Unassembled WGS sequence"/>
</dbReference>
<dbReference type="GO" id="GO:0003677">
    <property type="term" value="F:DNA binding"/>
    <property type="evidence" value="ECO:0007669"/>
    <property type="project" value="InterPro"/>
</dbReference>
<dbReference type="SUPFAM" id="SSF46689">
    <property type="entry name" value="Homeodomain-like"/>
    <property type="match status" value="1"/>
</dbReference>
<organism evidence="3 4">
    <name type="scientific">Araneus ventricosus</name>
    <name type="common">Orbweaver spider</name>
    <name type="synonym">Epeira ventricosa</name>
    <dbReference type="NCBI Taxonomy" id="182803"/>
    <lineage>
        <taxon>Eukaryota</taxon>
        <taxon>Metazoa</taxon>
        <taxon>Ecdysozoa</taxon>
        <taxon>Arthropoda</taxon>
        <taxon>Chelicerata</taxon>
        <taxon>Arachnida</taxon>
        <taxon>Araneae</taxon>
        <taxon>Araneomorphae</taxon>
        <taxon>Entelegynae</taxon>
        <taxon>Araneoidea</taxon>
        <taxon>Araneidae</taxon>
        <taxon>Araneus</taxon>
    </lineage>
</organism>
<reference evidence="3 4" key="1">
    <citation type="journal article" date="2019" name="Sci. Rep.">
        <title>Orb-weaving spider Araneus ventricosus genome elucidates the spidroin gene catalogue.</title>
        <authorList>
            <person name="Kono N."/>
            <person name="Nakamura H."/>
            <person name="Ohtoshi R."/>
            <person name="Moran D.A.P."/>
            <person name="Shinohara A."/>
            <person name="Yoshida Y."/>
            <person name="Fujiwara M."/>
            <person name="Mori M."/>
            <person name="Tomita M."/>
            <person name="Arakawa K."/>
        </authorList>
    </citation>
    <scope>NUCLEOTIDE SEQUENCE [LARGE SCALE GENOMIC DNA]</scope>
</reference>
<sequence>MAGYQDLNEFERGVIVGAPEMGHNVSEVAMKLGFSRTTISRVYREYRASGKTSNLRQHCGGKKIMQEQDRRRLTRIIKRDRRATLPQIAADFNARPSTSVNVRTIQRNIIDRGFRSRRPTRVPLMTARY</sequence>
<keyword evidence="4" id="KW-1185">Reference proteome</keyword>
<accession>A0A4Y2GQ22</accession>
<comment type="subcellular location">
    <subcellularLocation>
        <location evidence="1">Nucleus</location>
    </subcellularLocation>
</comment>
<dbReference type="Pfam" id="PF01498">
    <property type="entry name" value="HTH_Tnp_Tc3_2"/>
    <property type="match status" value="1"/>
</dbReference>
<dbReference type="GO" id="GO:0015074">
    <property type="term" value="P:DNA integration"/>
    <property type="evidence" value="ECO:0007669"/>
    <property type="project" value="InterPro"/>
</dbReference>
<evidence type="ECO:0000313" key="4">
    <source>
        <dbReference type="Proteomes" id="UP000499080"/>
    </source>
</evidence>
<dbReference type="EMBL" id="BGPR01001481">
    <property type="protein sequence ID" value="GBM55001.1"/>
    <property type="molecule type" value="Genomic_DNA"/>
</dbReference>
<evidence type="ECO:0000256" key="1">
    <source>
        <dbReference type="ARBA" id="ARBA00004123"/>
    </source>
</evidence>
<proteinExistence type="predicted"/>
<comment type="caution">
    <text evidence="3">The sequence shown here is derived from an EMBL/GenBank/DDBJ whole genome shotgun (WGS) entry which is preliminary data.</text>
</comment>
<dbReference type="InterPro" id="IPR009057">
    <property type="entry name" value="Homeodomain-like_sf"/>
</dbReference>
<dbReference type="GO" id="GO:0006313">
    <property type="term" value="P:DNA transposition"/>
    <property type="evidence" value="ECO:0007669"/>
    <property type="project" value="InterPro"/>
</dbReference>
<evidence type="ECO:0000313" key="3">
    <source>
        <dbReference type="EMBL" id="GBM55001.1"/>
    </source>
</evidence>
<feature type="domain" description="Transposase Tc1-like" evidence="2">
    <location>
        <begin position="70"/>
        <end position="128"/>
    </location>
</feature>